<name>A0A9X3ALH8_9SPHN</name>
<keyword evidence="2" id="KW-1185">Reference proteome</keyword>
<gene>
    <name evidence="1" type="ORF">N0B51_12375</name>
</gene>
<organism evidence="1 2">
    <name type="scientific">Tsuneonella litorea</name>
    <dbReference type="NCBI Taxonomy" id="2976475"/>
    <lineage>
        <taxon>Bacteria</taxon>
        <taxon>Pseudomonadati</taxon>
        <taxon>Pseudomonadota</taxon>
        <taxon>Alphaproteobacteria</taxon>
        <taxon>Sphingomonadales</taxon>
        <taxon>Erythrobacteraceae</taxon>
        <taxon>Tsuneonella</taxon>
    </lineage>
</organism>
<protein>
    <submittedName>
        <fullName evidence="1">Uncharacterized protein</fullName>
    </submittedName>
</protein>
<dbReference type="RefSeq" id="WP_259962719.1">
    <property type="nucleotide sequence ID" value="NZ_JAOAMV010000006.1"/>
</dbReference>
<evidence type="ECO:0000313" key="2">
    <source>
        <dbReference type="Proteomes" id="UP001142648"/>
    </source>
</evidence>
<accession>A0A9X3ALH8</accession>
<dbReference type="Proteomes" id="UP001142648">
    <property type="component" value="Unassembled WGS sequence"/>
</dbReference>
<dbReference type="AlphaFoldDB" id="A0A9X3ALH8"/>
<evidence type="ECO:0000313" key="1">
    <source>
        <dbReference type="EMBL" id="MCT2559774.1"/>
    </source>
</evidence>
<reference evidence="1" key="1">
    <citation type="submission" date="2022-09" db="EMBL/GenBank/DDBJ databases">
        <title>The genome sequence of Tsuneonella sp. YG55.</title>
        <authorList>
            <person name="Liu Y."/>
        </authorList>
    </citation>
    <scope>NUCLEOTIDE SEQUENCE</scope>
    <source>
        <strain evidence="1">YG55</strain>
    </source>
</reference>
<sequence>MSGTVRDTATVGRTGIGITGRPAEVIAGSTTTGAATITVGGAITTPRLGFAIMTGAPPPIAIATETSVRTRMANGVTVAADRR</sequence>
<comment type="caution">
    <text evidence="1">The sequence shown here is derived from an EMBL/GenBank/DDBJ whole genome shotgun (WGS) entry which is preliminary data.</text>
</comment>
<proteinExistence type="predicted"/>
<dbReference type="EMBL" id="JAOAMV010000006">
    <property type="protein sequence ID" value="MCT2559774.1"/>
    <property type="molecule type" value="Genomic_DNA"/>
</dbReference>